<dbReference type="InterPro" id="IPR012337">
    <property type="entry name" value="RNaseH-like_sf"/>
</dbReference>
<evidence type="ECO:0000313" key="8">
    <source>
        <dbReference type="EMBL" id="GAA0172288.1"/>
    </source>
</evidence>
<dbReference type="GO" id="GO:0003676">
    <property type="term" value="F:nucleic acid binding"/>
    <property type="evidence" value="ECO:0007669"/>
    <property type="project" value="InterPro"/>
</dbReference>
<accession>A0AAV3RAI4</accession>
<dbReference type="Pfam" id="PF13976">
    <property type="entry name" value="gag_pre-integrs"/>
    <property type="match status" value="1"/>
</dbReference>
<organism evidence="8 9">
    <name type="scientific">Lithospermum erythrorhizon</name>
    <name type="common">Purple gromwell</name>
    <name type="synonym">Lithospermum officinale var. erythrorhizon</name>
    <dbReference type="NCBI Taxonomy" id="34254"/>
    <lineage>
        <taxon>Eukaryota</taxon>
        <taxon>Viridiplantae</taxon>
        <taxon>Streptophyta</taxon>
        <taxon>Embryophyta</taxon>
        <taxon>Tracheophyta</taxon>
        <taxon>Spermatophyta</taxon>
        <taxon>Magnoliopsida</taxon>
        <taxon>eudicotyledons</taxon>
        <taxon>Gunneridae</taxon>
        <taxon>Pentapetalae</taxon>
        <taxon>asterids</taxon>
        <taxon>lamiids</taxon>
        <taxon>Boraginales</taxon>
        <taxon>Boraginaceae</taxon>
        <taxon>Boraginoideae</taxon>
        <taxon>Lithospermeae</taxon>
        <taxon>Lithospermum</taxon>
    </lineage>
</organism>
<dbReference type="PANTHER" id="PTHR42648:SF28">
    <property type="entry name" value="TRANSPOSON-ENCODED PROTEIN WITH RIBONUCLEASE H-LIKE AND RETROVIRUS ZINC FINGER-LIKE DOMAINS"/>
    <property type="match status" value="1"/>
</dbReference>
<dbReference type="GO" id="GO:0004190">
    <property type="term" value="F:aspartic-type endopeptidase activity"/>
    <property type="evidence" value="ECO:0007669"/>
    <property type="project" value="UniProtKB-KW"/>
</dbReference>
<evidence type="ECO:0000259" key="6">
    <source>
        <dbReference type="Pfam" id="PF13976"/>
    </source>
</evidence>
<dbReference type="GO" id="GO:0046872">
    <property type="term" value="F:metal ion binding"/>
    <property type="evidence" value="ECO:0007669"/>
    <property type="project" value="UniProtKB-KW"/>
</dbReference>
<evidence type="ECO:0000256" key="2">
    <source>
        <dbReference type="ARBA" id="ARBA00022723"/>
    </source>
</evidence>
<feature type="domain" description="Retrovirus-related Pol polyprotein from transposon TNT 1-94-like beta-barrel" evidence="7">
    <location>
        <begin position="1"/>
        <end position="51"/>
    </location>
</feature>
<feature type="domain" description="GAG-pre-integrase" evidence="6">
    <location>
        <begin position="90"/>
        <end position="140"/>
    </location>
</feature>
<keyword evidence="4" id="KW-0378">Hydrolase</keyword>
<dbReference type="PANTHER" id="PTHR42648">
    <property type="entry name" value="TRANSPOSASE, PUTATIVE-RELATED"/>
    <property type="match status" value="1"/>
</dbReference>
<dbReference type="Pfam" id="PF22936">
    <property type="entry name" value="Pol_BBD"/>
    <property type="match status" value="1"/>
</dbReference>
<keyword evidence="2" id="KW-0479">Metal-binding</keyword>
<dbReference type="AlphaFoldDB" id="A0AAV3RAI4"/>
<dbReference type="Pfam" id="PF07727">
    <property type="entry name" value="RVT_2"/>
    <property type="match status" value="1"/>
</dbReference>
<evidence type="ECO:0000256" key="1">
    <source>
        <dbReference type="ARBA" id="ARBA00022670"/>
    </source>
</evidence>
<keyword evidence="9" id="KW-1185">Reference proteome</keyword>
<reference evidence="8 9" key="1">
    <citation type="submission" date="2024-01" db="EMBL/GenBank/DDBJ databases">
        <title>The complete chloroplast genome sequence of Lithospermum erythrorhizon: insights into the phylogenetic relationship among Boraginaceae species and the maternal lineages of purple gromwells.</title>
        <authorList>
            <person name="Okada T."/>
            <person name="Watanabe K."/>
        </authorList>
    </citation>
    <scope>NUCLEOTIDE SEQUENCE [LARGE SCALE GENOMIC DNA]</scope>
</reference>
<dbReference type="InterPro" id="IPR054722">
    <property type="entry name" value="PolX-like_BBD"/>
</dbReference>
<feature type="domain" description="Reverse transcriptase Ty1/copia-type" evidence="5">
    <location>
        <begin position="390"/>
        <end position="552"/>
    </location>
</feature>
<dbReference type="GO" id="GO:0006508">
    <property type="term" value="P:proteolysis"/>
    <property type="evidence" value="ECO:0007669"/>
    <property type="project" value="UniProtKB-KW"/>
</dbReference>
<dbReference type="SUPFAM" id="SSF56672">
    <property type="entry name" value="DNA/RNA polymerases"/>
    <property type="match status" value="1"/>
</dbReference>
<evidence type="ECO:0000313" key="9">
    <source>
        <dbReference type="Proteomes" id="UP001454036"/>
    </source>
</evidence>
<dbReference type="InterPro" id="IPR025724">
    <property type="entry name" value="GAG-pre-integrase_dom"/>
</dbReference>
<dbReference type="InterPro" id="IPR013103">
    <property type="entry name" value="RVT_2"/>
</dbReference>
<dbReference type="Gene3D" id="3.30.420.10">
    <property type="entry name" value="Ribonuclease H-like superfamily/Ribonuclease H"/>
    <property type="match status" value="1"/>
</dbReference>
<dbReference type="EMBL" id="BAABME010008052">
    <property type="protein sequence ID" value="GAA0172288.1"/>
    <property type="molecule type" value="Genomic_DNA"/>
</dbReference>
<dbReference type="InterPro" id="IPR039537">
    <property type="entry name" value="Retrotran_Ty1/copia-like"/>
</dbReference>
<keyword evidence="1" id="KW-0645">Protease</keyword>
<dbReference type="InterPro" id="IPR043502">
    <property type="entry name" value="DNA/RNA_pol_sf"/>
</dbReference>
<name>A0AAV3RAI4_LITER</name>
<proteinExistence type="predicted"/>
<protein>
    <submittedName>
        <fullName evidence="8">Uncharacterized protein</fullName>
    </submittedName>
</protein>
<evidence type="ECO:0000256" key="3">
    <source>
        <dbReference type="ARBA" id="ARBA00022750"/>
    </source>
</evidence>
<evidence type="ECO:0000256" key="4">
    <source>
        <dbReference type="ARBA" id="ARBA00022801"/>
    </source>
</evidence>
<comment type="caution">
    <text evidence="8">The sequence shown here is derived from an EMBL/GenBank/DDBJ whole genome shotgun (WGS) entry which is preliminary data.</text>
</comment>
<dbReference type="Proteomes" id="UP001454036">
    <property type="component" value="Unassembled WGS sequence"/>
</dbReference>
<evidence type="ECO:0000259" key="7">
    <source>
        <dbReference type="Pfam" id="PF22936"/>
    </source>
</evidence>
<keyword evidence="3" id="KW-0064">Aspartyl protease</keyword>
<sequence length="621" mass="71133">MGNSGVSKIVAIGEVHLKSKLGKVIVLNNVRHIPDFLLSLISSGKLDDKGYINTFSNGQSDLNKGDIVIAQWKKSGTLCRASFNICKGELNAIQTSLKLWYDRLCHMSVKGLNILSKKGSIPAFKESDLENCTHYLMGKHHRATFNKTSTRKKGVLELVYSDVRGPMRLNTLAGNSYFVTFINDYSRKVWCYAIKFKDQVFSHFKAFHVLVERQTGKPSKCIRTDNGDQNISSVKNKAVTEDHNDDLVDWNSDDDLTEWPGIALQENANTDLNGDKQDDEIDTEINLDIQPADAEDGDPDLQDGANTSVNRPFLKISSRNRVLSTRYPANENILLSDGRELLYYHKAMEREDKNKWMQAMQEEMTSLYKNNTYSLVKRVPGKKVLQNKWLDVKTAFLYGDLEEVIQMEQSEGFVMKGKEGLVCRLNKSLYGLKQAPRQWYKKFHTFMIDQGFKKTLVDHYVYCKSFNNESFIILLLYVDDMLLVGDDVRKINGLKNDLNRAFEMKDIGETTHILGMQIKRDRTRRHLWLSQEDYILKVLRRLNMDTAKPVTCQLNAYVKLSPKNSPTSQKDIEYMSNVGYALGVVSRFLSNPGKEHWKGVKWILRCYKGGNAFAIREEMDI</sequence>
<evidence type="ECO:0000259" key="5">
    <source>
        <dbReference type="Pfam" id="PF07727"/>
    </source>
</evidence>
<dbReference type="InterPro" id="IPR036397">
    <property type="entry name" value="RNaseH_sf"/>
</dbReference>
<gene>
    <name evidence="8" type="ORF">LIER_26140</name>
</gene>
<dbReference type="SUPFAM" id="SSF53098">
    <property type="entry name" value="Ribonuclease H-like"/>
    <property type="match status" value="1"/>
</dbReference>